<evidence type="ECO:0000256" key="2">
    <source>
        <dbReference type="ARBA" id="ARBA00022516"/>
    </source>
</evidence>
<comment type="caution">
    <text evidence="8">Lacks conserved residue(s) required for the propagation of feature annotation.</text>
</comment>
<feature type="binding site" evidence="8">
    <location>
        <position position="13"/>
    </location>
    <ligand>
        <name>NADPH</name>
        <dbReference type="ChEBI" id="CHEBI:57783"/>
    </ligand>
</feature>
<dbReference type="PANTHER" id="PTHR11728:SF1">
    <property type="entry name" value="GLYCEROL-3-PHOSPHATE DEHYDROGENASE [NAD(+)] 2, CHLOROPLASTIC"/>
    <property type="match status" value="1"/>
</dbReference>
<protein>
    <recommendedName>
        <fullName evidence="8">Glycerol-3-phosphate dehydrogenase [NAD(P)+]</fullName>
        <ecNumber evidence="8">1.1.1.94</ecNumber>
    </recommendedName>
    <alternativeName>
        <fullName evidence="8">NAD(P)(+)-dependent glycerol-3-phosphate dehydrogenase</fullName>
    </alternativeName>
    <alternativeName>
        <fullName evidence="8">NAD(P)H-dependent dihydroxyacetone-phosphate reductase</fullName>
    </alternativeName>
</protein>
<dbReference type="NCBIfam" id="NF000940">
    <property type="entry name" value="PRK00094.1-2"/>
    <property type="match status" value="1"/>
</dbReference>
<dbReference type="InterPro" id="IPR011128">
    <property type="entry name" value="G3P_DH_NAD-dep_N"/>
</dbReference>
<dbReference type="HAMAP" id="MF_00394">
    <property type="entry name" value="NAD_Glyc3P_dehydrog"/>
    <property type="match status" value="1"/>
</dbReference>
<feature type="binding site" evidence="8">
    <location>
        <position position="258"/>
    </location>
    <ligand>
        <name>sn-glycerol 3-phosphate</name>
        <dbReference type="ChEBI" id="CHEBI:57597"/>
    </ligand>
</feature>
<keyword evidence="11" id="KW-0732">Signal</keyword>
<keyword evidence="15" id="KW-1185">Reference proteome</keyword>
<evidence type="ECO:0000313" key="15">
    <source>
        <dbReference type="Proteomes" id="UP000766153"/>
    </source>
</evidence>
<dbReference type="EC" id="1.1.1.94" evidence="8"/>
<comment type="catalytic activity">
    <reaction evidence="8 10">
        <text>sn-glycerol 3-phosphate + NADP(+) = dihydroxyacetone phosphate + NADPH + H(+)</text>
        <dbReference type="Rhea" id="RHEA:11096"/>
        <dbReference type="ChEBI" id="CHEBI:15378"/>
        <dbReference type="ChEBI" id="CHEBI:57597"/>
        <dbReference type="ChEBI" id="CHEBI:57642"/>
        <dbReference type="ChEBI" id="CHEBI:57783"/>
        <dbReference type="ChEBI" id="CHEBI:58349"/>
        <dbReference type="EC" id="1.1.1.94"/>
    </reaction>
</comment>
<feature type="binding site" evidence="8">
    <location>
        <position position="257"/>
    </location>
    <ligand>
        <name>NADPH</name>
        <dbReference type="ChEBI" id="CHEBI:57783"/>
    </ligand>
</feature>
<comment type="similarity">
    <text evidence="1 8 9">Belongs to the NAD-dependent glycerol-3-phosphate dehydrogenase family.</text>
</comment>
<dbReference type="InterPro" id="IPR008927">
    <property type="entry name" value="6-PGluconate_DH-like_C_sf"/>
</dbReference>
<proteinExistence type="inferred from homology"/>
<comment type="caution">
    <text evidence="14">The sequence shown here is derived from an EMBL/GenBank/DDBJ whole genome shotgun (WGS) entry which is preliminary data.</text>
</comment>
<dbReference type="PROSITE" id="PS00957">
    <property type="entry name" value="NAD_G3PDH"/>
    <property type="match status" value="1"/>
</dbReference>
<evidence type="ECO:0000256" key="4">
    <source>
        <dbReference type="ARBA" id="ARBA00023027"/>
    </source>
</evidence>
<feature type="binding site" evidence="8">
    <location>
        <position position="283"/>
    </location>
    <ligand>
        <name>NADPH</name>
        <dbReference type="ChEBI" id="CHEBI:57783"/>
    </ligand>
</feature>
<feature type="chain" id="PRO_5045676486" description="Glycerol-3-phosphate dehydrogenase [NAD(P)+]" evidence="11">
    <location>
        <begin position="19"/>
        <end position="333"/>
    </location>
</feature>
<sequence>MMTKIAVLGAGAWGTAFAQVLADAGNQVVMWDIDPNVVEEINSQHSNTHRLPTVERLPDAIVAEGDRAKAVSGAEIVVVAIAAQHACEALTEFKGLLGRDAIAVSLMKGIERGTDRRMDQVVCQTLDLDPVRFAAVSGPNLSKEVAAREPSATVVASADADTAMRVARACTTDYFKAFVSDDVIGLEMCGSLKNVTALAVGMSRGAGFGENTAAMIQARGLAELTALGEACGAKSKTFAGLAGVGDLVATCGSSLSRNYTFGFNLGQGKSIEEATRVSKGVAEGVPTTDAVVALGERYQVATPLATAMSHVLDQGLSCRGMIDELFGGQITAE</sequence>
<feature type="binding site" evidence="8">
    <location>
        <position position="281"/>
    </location>
    <ligand>
        <name>NADPH</name>
        <dbReference type="ChEBI" id="CHEBI:57783"/>
    </ligand>
</feature>
<evidence type="ECO:0000256" key="8">
    <source>
        <dbReference type="HAMAP-Rule" id="MF_00394"/>
    </source>
</evidence>
<evidence type="ECO:0000256" key="6">
    <source>
        <dbReference type="ARBA" id="ARBA00023209"/>
    </source>
</evidence>
<evidence type="ECO:0000256" key="10">
    <source>
        <dbReference type="RuleBase" id="RU000439"/>
    </source>
</evidence>
<evidence type="ECO:0000256" key="3">
    <source>
        <dbReference type="ARBA" id="ARBA00023002"/>
    </source>
</evidence>
<keyword evidence="3 8" id="KW-0560">Oxidoreductase</keyword>
<dbReference type="SUPFAM" id="SSF51735">
    <property type="entry name" value="NAD(P)-binding Rossmann-fold domains"/>
    <property type="match status" value="1"/>
</dbReference>
<keyword evidence="2 8" id="KW-0444">Lipid biosynthesis</keyword>
<dbReference type="Gene3D" id="3.40.50.720">
    <property type="entry name" value="NAD(P)-binding Rossmann-like Domain"/>
    <property type="match status" value="1"/>
</dbReference>
<comment type="pathway">
    <text evidence="8">Membrane lipid metabolism; glycerophospholipid metabolism.</text>
</comment>
<keyword evidence="8" id="KW-0547">Nucleotide-binding</keyword>
<dbReference type="Gene3D" id="1.10.1040.10">
    <property type="entry name" value="N-(1-d-carboxylethyl)-l-norvaline Dehydrogenase, domain 2"/>
    <property type="match status" value="1"/>
</dbReference>
<evidence type="ECO:0000256" key="11">
    <source>
        <dbReference type="SAM" id="SignalP"/>
    </source>
</evidence>
<evidence type="ECO:0000259" key="13">
    <source>
        <dbReference type="Pfam" id="PF07479"/>
    </source>
</evidence>
<feature type="signal peptide" evidence="11">
    <location>
        <begin position="1"/>
        <end position="18"/>
    </location>
</feature>
<evidence type="ECO:0000313" key="14">
    <source>
        <dbReference type="EMBL" id="MBI0105332.1"/>
    </source>
</evidence>
<dbReference type="PRINTS" id="PR00077">
    <property type="entry name" value="GPDHDRGNASE"/>
</dbReference>
<evidence type="ECO:0000259" key="12">
    <source>
        <dbReference type="Pfam" id="PF01210"/>
    </source>
</evidence>
<keyword evidence="5 8" id="KW-0443">Lipid metabolism</keyword>
<dbReference type="InterPro" id="IPR006168">
    <property type="entry name" value="G3P_DH_NAD-dep"/>
</dbReference>
<feature type="binding site" evidence="8">
    <location>
        <position position="193"/>
    </location>
    <ligand>
        <name>sn-glycerol 3-phosphate</name>
        <dbReference type="ChEBI" id="CHEBI:57597"/>
    </ligand>
</feature>
<feature type="binding site" evidence="8">
    <location>
        <position position="246"/>
    </location>
    <ligand>
        <name>sn-glycerol 3-phosphate</name>
        <dbReference type="ChEBI" id="CHEBI:57597"/>
    </ligand>
</feature>
<feature type="binding site" evidence="8">
    <location>
        <position position="138"/>
    </location>
    <ligand>
        <name>sn-glycerol 3-phosphate</name>
        <dbReference type="ChEBI" id="CHEBI:57597"/>
    </ligand>
</feature>
<dbReference type="Proteomes" id="UP000766153">
    <property type="component" value="Unassembled WGS sequence"/>
</dbReference>
<keyword evidence="7 8" id="KW-1208">Phospholipid metabolism</keyword>
<gene>
    <name evidence="8" type="primary">gpsA</name>
    <name evidence="14" type="ORF">H3T91_02300</name>
</gene>
<feature type="domain" description="Glycerol-3-phosphate dehydrogenase NAD-dependent N-terminal" evidence="12">
    <location>
        <begin position="4"/>
        <end position="162"/>
    </location>
</feature>
<dbReference type="EMBL" id="JACFRB010000001">
    <property type="protein sequence ID" value="MBI0105332.1"/>
    <property type="molecule type" value="Genomic_DNA"/>
</dbReference>
<name>A0ABS0QVC8_9BIFI</name>
<dbReference type="InterPro" id="IPR006109">
    <property type="entry name" value="G3P_DH_NAD-dep_C"/>
</dbReference>
<comment type="subcellular location">
    <subcellularLocation>
        <location evidence="8">Cytoplasm</location>
    </subcellularLocation>
</comment>
<evidence type="ECO:0000256" key="1">
    <source>
        <dbReference type="ARBA" id="ARBA00011009"/>
    </source>
</evidence>
<feature type="active site" description="Proton acceptor" evidence="8">
    <location>
        <position position="193"/>
    </location>
</feature>
<dbReference type="RefSeq" id="WP_198207451.1">
    <property type="nucleotide sequence ID" value="NZ_JACFRB010000001.1"/>
</dbReference>
<feature type="binding site" evidence="8">
    <location>
        <position position="257"/>
    </location>
    <ligand>
        <name>sn-glycerol 3-phosphate</name>
        <dbReference type="ChEBI" id="CHEBI:57597"/>
    </ligand>
</feature>
<comment type="catalytic activity">
    <reaction evidence="8">
        <text>sn-glycerol 3-phosphate + NAD(+) = dihydroxyacetone phosphate + NADH + H(+)</text>
        <dbReference type="Rhea" id="RHEA:11092"/>
        <dbReference type="ChEBI" id="CHEBI:15378"/>
        <dbReference type="ChEBI" id="CHEBI:57540"/>
        <dbReference type="ChEBI" id="CHEBI:57597"/>
        <dbReference type="ChEBI" id="CHEBI:57642"/>
        <dbReference type="ChEBI" id="CHEBI:57945"/>
        <dbReference type="EC" id="1.1.1.94"/>
    </reaction>
</comment>
<dbReference type="Pfam" id="PF07479">
    <property type="entry name" value="NAD_Gly3P_dh_C"/>
    <property type="match status" value="1"/>
</dbReference>
<feature type="binding site" evidence="8">
    <location>
        <position position="108"/>
    </location>
    <ligand>
        <name>NADPH</name>
        <dbReference type="ChEBI" id="CHEBI:57783"/>
    </ligand>
</feature>
<dbReference type="NCBIfam" id="NF000942">
    <property type="entry name" value="PRK00094.1-4"/>
    <property type="match status" value="1"/>
</dbReference>
<comment type="function">
    <text evidence="8">Catalyzes the reduction of the glycolytic intermediate dihydroxyacetone phosphate (DHAP) to sn-glycerol 3-phosphate (G3P), the key precursor for phospholipid synthesis.</text>
</comment>
<dbReference type="InterPro" id="IPR036291">
    <property type="entry name" value="NAD(P)-bd_dom_sf"/>
</dbReference>
<evidence type="ECO:0000256" key="5">
    <source>
        <dbReference type="ARBA" id="ARBA00023098"/>
    </source>
</evidence>
<dbReference type="PANTHER" id="PTHR11728">
    <property type="entry name" value="GLYCEROL-3-PHOSPHATE DEHYDROGENASE"/>
    <property type="match status" value="1"/>
</dbReference>
<dbReference type="SUPFAM" id="SSF48179">
    <property type="entry name" value="6-phosphogluconate dehydrogenase C-terminal domain-like"/>
    <property type="match status" value="1"/>
</dbReference>
<feature type="domain" description="Glycerol-3-phosphate dehydrogenase NAD-dependent C-terminal" evidence="13">
    <location>
        <begin position="182"/>
        <end position="322"/>
    </location>
</feature>
<dbReference type="PIRSF" id="PIRSF000114">
    <property type="entry name" value="Glycerol-3-P_dh"/>
    <property type="match status" value="1"/>
</dbReference>
<feature type="binding site" evidence="8">
    <location>
        <position position="108"/>
    </location>
    <ligand>
        <name>sn-glycerol 3-phosphate</name>
        <dbReference type="ChEBI" id="CHEBI:57597"/>
    </ligand>
</feature>
<keyword evidence="8" id="KW-0963">Cytoplasm</keyword>
<keyword evidence="4 8" id="KW-0520">NAD</keyword>
<evidence type="ECO:0000256" key="7">
    <source>
        <dbReference type="ARBA" id="ARBA00023264"/>
    </source>
</evidence>
<dbReference type="Pfam" id="PF01210">
    <property type="entry name" value="NAD_Gly3P_dh_N"/>
    <property type="match status" value="1"/>
</dbReference>
<keyword evidence="6 8" id="KW-0594">Phospholipid biosynthesis</keyword>
<accession>A0ABS0QVC8</accession>
<organism evidence="14 15">
    <name type="scientific">Bifidobacterium polysaccharolyticum</name>
    <dbReference type="NCBI Taxonomy" id="2750967"/>
    <lineage>
        <taxon>Bacteria</taxon>
        <taxon>Bacillati</taxon>
        <taxon>Actinomycetota</taxon>
        <taxon>Actinomycetes</taxon>
        <taxon>Bifidobacteriales</taxon>
        <taxon>Bifidobacteriaceae</taxon>
        <taxon>Bifidobacterium</taxon>
    </lineage>
</organism>
<evidence type="ECO:0000256" key="9">
    <source>
        <dbReference type="RuleBase" id="RU000437"/>
    </source>
</evidence>
<feature type="binding site" evidence="8">
    <location>
        <position position="142"/>
    </location>
    <ligand>
        <name>NADPH</name>
        <dbReference type="ChEBI" id="CHEBI:57783"/>
    </ligand>
</feature>
<reference evidence="14 15" key="1">
    <citation type="submission" date="2020-07" db="EMBL/GenBank/DDBJ databases">
        <title>Isolated bacteria genomes of Apis mellifera.</title>
        <authorList>
            <person name="Wu J."/>
            <person name="Zheng H."/>
        </authorList>
    </citation>
    <scope>NUCLEOTIDE SEQUENCE [LARGE SCALE GENOMIC DNA]</scope>
    <source>
        <strain evidence="14 15">B14448H7</strain>
    </source>
</reference>
<feature type="binding site" evidence="8">
    <location>
        <position position="256"/>
    </location>
    <ligand>
        <name>sn-glycerol 3-phosphate</name>
        <dbReference type="ChEBI" id="CHEBI:57597"/>
    </ligand>
</feature>
<keyword evidence="8" id="KW-0521">NADP</keyword>
<dbReference type="InterPro" id="IPR013328">
    <property type="entry name" value="6PGD_dom2"/>
</dbReference>